<accession>A0AAE1UKA0</accession>
<dbReference type="AlphaFoldDB" id="A0AAE1UKA0"/>
<comment type="caution">
    <text evidence="1">The sequence shown here is derived from an EMBL/GenBank/DDBJ whole genome shotgun (WGS) entry which is preliminary data.</text>
</comment>
<evidence type="ECO:0000313" key="2">
    <source>
        <dbReference type="Proteomes" id="UP001292094"/>
    </source>
</evidence>
<gene>
    <name evidence="1" type="ORF">Pmani_007302</name>
</gene>
<dbReference type="EMBL" id="JAWZYT010000553">
    <property type="protein sequence ID" value="KAK4321920.1"/>
    <property type="molecule type" value="Genomic_DNA"/>
</dbReference>
<sequence>MAALVPEKSTVHYTVSSPVNNLPSSSSPPAIDFLHIYRFPLLPGLHLSYFEGKLRVSTLHPTNSNTWMLRNDVLLHTTTDKQDDVQNQYRAKPYPSVYLILNECFFFYFRRLSETLLKSPVLNDECSVTPVKVAN</sequence>
<evidence type="ECO:0000313" key="1">
    <source>
        <dbReference type="EMBL" id="KAK4321920.1"/>
    </source>
</evidence>
<protein>
    <submittedName>
        <fullName evidence="1">Uncharacterized protein</fullName>
    </submittedName>
</protein>
<organism evidence="1 2">
    <name type="scientific">Petrolisthes manimaculis</name>
    <dbReference type="NCBI Taxonomy" id="1843537"/>
    <lineage>
        <taxon>Eukaryota</taxon>
        <taxon>Metazoa</taxon>
        <taxon>Ecdysozoa</taxon>
        <taxon>Arthropoda</taxon>
        <taxon>Crustacea</taxon>
        <taxon>Multicrustacea</taxon>
        <taxon>Malacostraca</taxon>
        <taxon>Eumalacostraca</taxon>
        <taxon>Eucarida</taxon>
        <taxon>Decapoda</taxon>
        <taxon>Pleocyemata</taxon>
        <taxon>Anomura</taxon>
        <taxon>Galatheoidea</taxon>
        <taxon>Porcellanidae</taxon>
        <taxon>Petrolisthes</taxon>
    </lineage>
</organism>
<name>A0AAE1UKA0_9EUCA</name>
<keyword evidence="2" id="KW-1185">Reference proteome</keyword>
<proteinExistence type="predicted"/>
<reference evidence="1" key="1">
    <citation type="submission" date="2023-11" db="EMBL/GenBank/DDBJ databases">
        <title>Genome assemblies of two species of porcelain crab, Petrolisthes cinctipes and Petrolisthes manimaculis (Anomura: Porcellanidae).</title>
        <authorList>
            <person name="Angst P."/>
        </authorList>
    </citation>
    <scope>NUCLEOTIDE SEQUENCE</scope>
    <source>
        <strain evidence="1">PB745_02</strain>
        <tissue evidence="1">Gill</tissue>
    </source>
</reference>
<dbReference type="Proteomes" id="UP001292094">
    <property type="component" value="Unassembled WGS sequence"/>
</dbReference>